<dbReference type="EMBL" id="JABSTQ010009028">
    <property type="protein sequence ID" value="KAG0433821.1"/>
    <property type="molecule type" value="Genomic_DNA"/>
</dbReference>
<dbReference type="Proteomes" id="UP000805193">
    <property type="component" value="Unassembled WGS sequence"/>
</dbReference>
<reference evidence="1 2" key="1">
    <citation type="journal article" date="2020" name="Cell">
        <title>Large-Scale Comparative Analyses of Tick Genomes Elucidate Their Genetic Diversity and Vector Capacities.</title>
        <authorList>
            <consortium name="Tick Genome and Microbiome Consortium (TIGMIC)"/>
            <person name="Jia N."/>
            <person name="Wang J."/>
            <person name="Shi W."/>
            <person name="Du L."/>
            <person name="Sun Y."/>
            <person name="Zhan W."/>
            <person name="Jiang J.F."/>
            <person name="Wang Q."/>
            <person name="Zhang B."/>
            <person name="Ji P."/>
            <person name="Bell-Sakyi L."/>
            <person name="Cui X.M."/>
            <person name="Yuan T.T."/>
            <person name="Jiang B.G."/>
            <person name="Yang W.F."/>
            <person name="Lam T.T."/>
            <person name="Chang Q.C."/>
            <person name="Ding S.J."/>
            <person name="Wang X.J."/>
            <person name="Zhu J.G."/>
            <person name="Ruan X.D."/>
            <person name="Zhao L."/>
            <person name="Wei J.T."/>
            <person name="Ye R.Z."/>
            <person name="Que T.C."/>
            <person name="Du C.H."/>
            <person name="Zhou Y.H."/>
            <person name="Cheng J.X."/>
            <person name="Dai P.F."/>
            <person name="Guo W.B."/>
            <person name="Han X.H."/>
            <person name="Huang E.J."/>
            <person name="Li L.F."/>
            <person name="Wei W."/>
            <person name="Gao Y.C."/>
            <person name="Liu J.Z."/>
            <person name="Shao H.Z."/>
            <person name="Wang X."/>
            <person name="Wang C.C."/>
            <person name="Yang T.C."/>
            <person name="Huo Q.B."/>
            <person name="Li W."/>
            <person name="Chen H.Y."/>
            <person name="Chen S.E."/>
            <person name="Zhou L.G."/>
            <person name="Ni X.B."/>
            <person name="Tian J.H."/>
            <person name="Sheng Y."/>
            <person name="Liu T."/>
            <person name="Pan Y.S."/>
            <person name="Xia L.Y."/>
            <person name="Li J."/>
            <person name="Zhao F."/>
            <person name="Cao W.C."/>
        </authorList>
    </citation>
    <scope>NUCLEOTIDE SEQUENCE [LARGE SCALE GENOMIC DNA]</scope>
    <source>
        <strain evidence="1">Iper-2018</strain>
    </source>
</reference>
<protein>
    <submittedName>
        <fullName evidence="1">Uncharacterized protein</fullName>
    </submittedName>
</protein>
<evidence type="ECO:0000313" key="1">
    <source>
        <dbReference type="EMBL" id="KAG0433821.1"/>
    </source>
</evidence>
<name>A0AC60QHU7_IXOPE</name>
<accession>A0AC60QHU7</accession>
<gene>
    <name evidence="1" type="ORF">HPB47_019557</name>
</gene>
<proteinExistence type="predicted"/>
<organism evidence="1 2">
    <name type="scientific">Ixodes persulcatus</name>
    <name type="common">Taiga tick</name>
    <dbReference type="NCBI Taxonomy" id="34615"/>
    <lineage>
        <taxon>Eukaryota</taxon>
        <taxon>Metazoa</taxon>
        <taxon>Ecdysozoa</taxon>
        <taxon>Arthropoda</taxon>
        <taxon>Chelicerata</taxon>
        <taxon>Arachnida</taxon>
        <taxon>Acari</taxon>
        <taxon>Parasitiformes</taxon>
        <taxon>Ixodida</taxon>
        <taxon>Ixodoidea</taxon>
        <taxon>Ixodidae</taxon>
        <taxon>Ixodinae</taxon>
        <taxon>Ixodes</taxon>
    </lineage>
</organism>
<comment type="caution">
    <text evidence="1">The sequence shown here is derived from an EMBL/GenBank/DDBJ whole genome shotgun (WGS) entry which is preliminary data.</text>
</comment>
<evidence type="ECO:0000313" key="2">
    <source>
        <dbReference type="Proteomes" id="UP000805193"/>
    </source>
</evidence>
<keyword evidence="2" id="KW-1185">Reference proteome</keyword>
<sequence>MDGVHYHKWFTQKLLPALPPESVIVIDKAPYHSVKEEKVPLMSSLKKDIQAWLSKKGLVKTVKVEGDTYCIDEIASEAGHTVVRLSPYLMQKAFVASANTTFKMKDLEPLVWKGIQQVIAEKRLGTPCRKRSPTLVEGICSFCRETHNSTNATKNVYAVTN</sequence>